<evidence type="ECO:0000313" key="3">
    <source>
        <dbReference type="Proteomes" id="UP000230922"/>
    </source>
</evidence>
<dbReference type="SUPFAM" id="SSF53474">
    <property type="entry name" value="alpha/beta-Hydrolases"/>
    <property type="match status" value="1"/>
</dbReference>
<comment type="caution">
    <text evidence="2">The sequence shown here is derived from an EMBL/GenBank/DDBJ whole genome shotgun (WGS) entry which is preliminary data.</text>
</comment>
<dbReference type="InterPro" id="IPR050266">
    <property type="entry name" value="AB_hydrolase_sf"/>
</dbReference>
<dbReference type="Pfam" id="PF12697">
    <property type="entry name" value="Abhydrolase_6"/>
    <property type="match status" value="1"/>
</dbReference>
<dbReference type="Gene3D" id="3.40.50.1820">
    <property type="entry name" value="alpha/beta hydrolase"/>
    <property type="match status" value="1"/>
</dbReference>
<evidence type="ECO:0000259" key="1">
    <source>
        <dbReference type="Pfam" id="PF12697"/>
    </source>
</evidence>
<dbReference type="InterPro" id="IPR000073">
    <property type="entry name" value="AB_hydrolase_1"/>
</dbReference>
<protein>
    <recommendedName>
        <fullName evidence="1">AB hydrolase-1 domain-containing protein</fullName>
    </recommendedName>
</protein>
<dbReference type="PANTHER" id="PTHR43798:SF33">
    <property type="entry name" value="HYDROLASE, PUTATIVE (AFU_ORTHOLOGUE AFUA_2G14860)-RELATED"/>
    <property type="match status" value="1"/>
</dbReference>
<dbReference type="EMBL" id="PFAK01000007">
    <property type="protein sequence ID" value="PIR96548.1"/>
    <property type="molecule type" value="Genomic_DNA"/>
</dbReference>
<accession>A0A2H0VBQ8</accession>
<proteinExistence type="predicted"/>
<dbReference type="Proteomes" id="UP000230922">
    <property type="component" value="Unassembled WGS sequence"/>
</dbReference>
<sequence>MYYKRMVDQIIINGQLISYLRAGTASTGKSLLFLHGWRSQKEVWNGVVQRIRELESGRISIYALDFPGFGGSPAPKEPWTVGDYANVVKAFIDRLELKNVIVIGHSFGGRVAIKLCSIDNEPNISGADKSARYTIDVINKLVLVDSAGFVFNPDKKQMMNLIAKTVKPFFKPKFMEPVRRLIYKTIGAEDYLATPELRQTFVNIVNEDLSESMEKINAPVLIIWGEKDIETPFEFAGMMKNKIKNSELIVFENAGHFSFLDKREEFVLELKKFIS</sequence>
<evidence type="ECO:0000313" key="2">
    <source>
        <dbReference type="EMBL" id="PIR96548.1"/>
    </source>
</evidence>
<dbReference type="PRINTS" id="PR00111">
    <property type="entry name" value="ABHYDROLASE"/>
</dbReference>
<reference evidence="3" key="1">
    <citation type="submission" date="2017-09" db="EMBL/GenBank/DDBJ databases">
        <title>Depth-based differentiation of microbial function through sediment-hosted aquifers and enrichment of novel symbionts in the deep terrestrial subsurface.</title>
        <authorList>
            <person name="Probst A.J."/>
            <person name="Ladd B."/>
            <person name="Jarett J.K."/>
            <person name="Geller-Mcgrath D.E."/>
            <person name="Sieber C.M.K."/>
            <person name="Emerson J.B."/>
            <person name="Anantharaman K."/>
            <person name="Thomas B.C."/>
            <person name="Malmstrom R."/>
            <person name="Stieglmeier M."/>
            <person name="Klingl A."/>
            <person name="Woyke T."/>
            <person name="Ryan C.M."/>
            <person name="Banfield J.F."/>
        </authorList>
    </citation>
    <scope>NUCLEOTIDE SEQUENCE [LARGE SCALE GENOMIC DNA]</scope>
</reference>
<dbReference type="AlphaFoldDB" id="A0A2H0VBQ8"/>
<dbReference type="InterPro" id="IPR029058">
    <property type="entry name" value="AB_hydrolase_fold"/>
</dbReference>
<dbReference type="PANTHER" id="PTHR43798">
    <property type="entry name" value="MONOACYLGLYCEROL LIPASE"/>
    <property type="match status" value="1"/>
</dbReference>
<feature type="domain" description="AB hydrolase-1" evidence="1">
    <location>
        <begin position="31"/>
        <end position="267"/>
    </location>
</feature>
<name>A0A2H0VBQ8_9BACT</name>
<gene>
    <name evidence="2" type="ORF">COT92_00555</name>
</gene>
<organism evidence="2 3">
    <name type="scientific">Candidatus Doudnabacteria bacterium CG10_big_fil_rev_8_21_14_0_10_42_18</name>
    <dbReference type="NCBI Taxonomy" id="1974552"/>
    <lineage>
        <taxon>Bacteria</taxon>
        <taxon>Candidatus Doudnaibacteriota</taxon>
    </lineage>
</organism>
<dbReference type="GO" id="GO:0016020">
    <property type="term" value="C:membrane"/>
    <property type="evidence" value="ECO:0007669"/>
    <property type="project" value="TreeGrafter"/>
</dbReference>